<dbReference type="Gene3D" id="3.40.309.10">
    <property type="entry name" value="Aldehyde Dehydrogenase, Chain A, domain 2"/>
    <property type="match status" value="1"/>
</dbReference>
<evidence type="ECO:0000256" key="6">
    <source>
        <dbReference type="RuleBase" id="RU003345"/>
    </source>
</evidence>
<evidence type="ECO:0000256" key="7">
    <source>
        <dbReference type="RuleBase" id="RU365091"/>
    </source>
</evidence>
<dbReference type="InterPro" id="IPR016161">
    <property type="entry name" value="Ald_DH/histidinol_DH"/>
</dbReference>
<dbReference type="EC" id="1.2.1.24" evidence="7"/>
<dbReference type="GO" id="GO:0004777">
    <property type="term" value="F:succinate-semialdehyde dehydrogenase (NAD+) activity"/>
    <property type="evidence" value="ECO:0007669"/>
    <property type="project" value="UniProtKB-UniRule"/>
</dbReference>
<feature type="domain" description="Aldehyde dehydrogenase" evidence="8">
    <location>
        <begin position="78"/>
        <end position="539"/>
    </location>
</feature>
<evidence type="ECO:0000259" key="8">
    <source>
        <dbReference type="Pfam" id="PF00171"/>
    </source>
</evidence>
<dbReference type="GO" id="GO:0005739">
    <property type="term" value="C:mitochondrion"/>
    <property type="evidence" value="ECO:0007669"/>
    <property type="project" value="UniProtKB-SubCell"/>
</dbReference>
<protein>
    <recommendedName>
        <fullName evidence="7">Succinate-semialdehyde dehydrogenase</fullName>
        <ecNumber evidence="7">1.2.1.24</ecNumber>
    </recommendedName>
</protein>
<dbReference type="InterPro" id="IPR016163">
    <property type="entry name" value="Ald_DH_C"/>
</dbReference>
<keyword evidence="4 6" id="KW-0560">Oxidoreductase</keyword>
<dbReference type="CDD" id="cd07103">
    <property type="entry name" value="ALDH_F5_SSADH_GabD"/>
    <property type="match status" value="1"/>
</dbReference>
<keyword evidence="7" id="KW-0520">NAD</keyword>
<evidence type="ECO:0000256" key="3">
    <source>
        <dbReference type="ARBA" id="ARBA00009986"/>
    </source>
</evidence>
<comment type="catalytic activity">
    <reaction evidence="7">
        <text>succinate semialdehyde + NAD(+) + H2O = succinate + NADH + 2 H(+)</text>
        <dbReference type="Rhea" id="RHEA:13217"/>
        <dbReference type="ChEBI" id="CHEBI:15377"/>
        <dbReference type="ChEBI" id="CHEBI:15378"/>
        <dbReference type="ChEBI" id="CHEBI:30031"/>
        <dbReference type="ChEBI" id="CHEBI:57540"/>
        <dbReference type="ChEBI" id="CHEBI:57706"/>
        <dbReference type="ChEBI" id="CHEBI:57945"/>
        <dbReference type="EC" id="1.2.1.24"/>
    </reaction>
</comment>
<dbReference type="InterPro" id="IPR029510">
    <property type="entry name" value="Ald_DH_CS_GLU"/>
</dbReference>
<organism evidence="9 10">
    <name type="scientific">Hypsibius exemplaris</name>
    <name type="common">Freshwater tardigrade</name>
    <dbReference type="NCBI Taxonomy" id="2072580"/>
    <lineage>
        <taxon>Eukaryota</taxon>
        <taxon>Metazoa</taxon>
        <taxon>Ecdysozoa</taxon>
        <taxon>Tardigrada</taxon>
        <taxon>Eutardigrada</taxon>
        <taxon>Parachela</taxon>
        <taxon>Hypsibioidea</taxon>
        <taxon>Hypsibiidae</taxon>
        <taxon>Hypsibius</taxon>
    </lineage>
</organism>
<dbReference type="PANTHER" id="PTHR43353">
    <property type="entry name" value="SUCCINATE-SEMIALDEHYDE DEHYDROGENASE, MITOCHONDRIAL"/>
    <property type="match status" value="1"/>
</dbReference>
<sequence>MATSRRFLSSLIPKSCKYGPRIAKSSTLTYFQYFLRAETAPFASSVRNMASSTSIPKYDEFIAKTTLIRQKAYIGGKWTASVNGRTFDVVNPATQEKIVAVADCGVEDTERAIKSAHMALGSWRDTTAKERSGVLRRWFDLITKNSKELAMILTAENGKPLAEAEAEVLSGASFFEWYSEMARHVRGDVIEAPAKGRQIFTIREPVGVAAMITPWNFPSSMLARKVSAAIAAGCTVVMKPAHETPLSALALVQLGEEAGVPPGVVNIVTGTKASDIGKVLSQSPLVAKISFTGSTNVGKILIQQSASTVKRVSMELGGNAPFIVFDTADVKAAVEAAVFCKFRGNGQTCICANRILVQEKIYDEFVEKMAEEVEKKLKVGHGFHSDSTQGPLINQKALDKVKLHVEDALATGGKIVRGGSGHPAGKQFFEPTLIRDVSTDALICREETFGPVAPLIKFKTEEEAVMIANSTSVGLAGYFFSQNIAQIWRVARKLEVGMVGANTAMISTVEAPFGGVKESGLGREGSQYGIEEYQNIKYICLGGL</sequence>
<feature type="active site" evidence="5">
    <location>
        <position position="315"/>
    </location>
</feature>
<accession>A0A1W0WIE4</accession>
<reference evidence="10" key="1">
    <citation type="submission" date="2017-01" db="EMBL/GenBank/DDBJ databases">
        <title>Comparative genomics of anhydrobiosis in the tardigrade Hypsibius dujardini.</title>
        <authorList>
            <person name="Yoshida Y."/>
            <person name="Koutsovoulos G."/>
            <person name="Laetsch D."/>
            <person name="Stevens L."/>
            <person name="Kumar S."/>
            <person name="Horikawa D."/>
            <person name="Ishino K."/>
            <person name="Komine S."/>
            <person name="Tomita M."/>
            <person name="Blaxter M."/>
            <person name="Arakawa K."/>
        </authorList>
    </citation>
    <scope>NUCLEOTIDE SEQUENCE [LARGE SCALE GENOMIC DNA]</scope>
    <source>
        <strain evidence="10">Z151</strain>
    </source>
</reference>
<comment type="pathway">
    <text evidence="2 7">Amino-acid degradation; 4-aminobutanoate degradation.</text>
</comment>
<dbReference type="InterPro" id="IPR010102">
    <property type="entry name" value="Succ_semiAld_DH"/>
</dbReference>
<comment type="subunit">
    <text evidence="7">Homotetramer.</text>
</comment>
<dbReference type="NCBIfam" id="TIGR01780">
    <property type="entry name" value="SSADH"/>
    <property type="match status" value="1"/>
</dbReference>
<dbReference type="Pfam" id="PF00171">
    <property type="entry name" value="Aldedh"/>
    <property type="match status" value="1"/>
</dbReference>
<dbReference type="Gene3D" id="3.40.605.10">
    <property type="entry name" value="Aldehyde Dehydrogenase, Chain A, domain 1"/>
    <property type="match status" value="1"/>
</dbReference>
<comment type="similarity">
    <text evidence="3 6">Belongs to the aldehyde dehydrogenase family.</text>
</comment>
<proteinExistence type="inferred from homology"/>
<dbReference type="InterPro" id="IPR015590">
    <property type="entry name" value="Aldehyde_DH_dom"/>
</dbReference>
<dbReference type="EMBL" id="MTYJ01000096">
    <property type="protein sequence ID" value="OQV14984.1"/>
    <property type="molecule type" value="Genomic_DNA"/>
</dbReference>
<dbReference type="InterPro" id="IPR016162">
    <property type="entry name" value="Ald_DH_N"/>
</dbReference>
<dbReference type="PANTHER" id="PTHR43353:SF5">
    <property type="entry name" value="SUCCINATE-SEMIALDEHYDE DEHYDROGENASE, MITOCHONDRIAL"/>
    <property type="match status" value="1"/>
</dbReference>
<dbReference type="InterPro" id="IPR050740">
    <property type="entry name" value="Aldehyde_DH_Superfamily"/>
</dbReference>
<dbReference type="OrthoDB" id="310895at2759"/>
<evidence type="ECO:0000313" key="9">
    <source>
        <dbReference type="EMBL" id="OQV14984.1"/>
    </source>
</evidence>
<keyword evidence="10" id="KW-1185">Reference proteome</keyword>
<evidence type="ECO:0000256" key="1">
    <source>
        <dbReference type="ARBA" id="ARBA00003743"/>
    </source>
</evidence>
<dbReference type="SUPFAM" id="SSF53720">
    <property type="entry name" value="ALDH-like"/>
    <property type="match status" value="1"/>
</dbReference>
<comment type="subcellular location">
    <subcellularLocation>
        <location evidence="7">Mitochondrion</location>
    </subcellularLocation>
</comment>
<keyword evidence="7" id="KW-0496">Mitochondrion</keyword>
<name>A0A1W0WIE4_HYPEX</name>
<evidence type="ECO:0000256" key="2">
    <source>
        <dbReference type="ARBA" id="ARBA00005176"/>
    </source>
</evidence>
<dbReference type="GO" id="GO:0009450">
    <property type="term" value="P:gamma-aminobutyric acid catabolic process"/>
    <property type="evidence" value="ECO:0007669"/>
    <property type="project" value="UniProtKB-UniRule"/>
</dbReference>
<comment type="function">
    <text evidence="1">Catalyzes one step in the degradation of the inhibitory neurotransmitter gamma-aminobutyric acid (GABA).</text>
</comment>
<gene>
    <name evidence="9" type="ORF">BV898_10884</name>
</gene>
<comment type="caution">
    <text evidence="9">The sequence shown here is derived from an EMBL/GenBank/DDBJ whole genome shotgun (WGS) entry which is preliminary data.</text>
</comment>
<dbReference type="UniPathway" id="UPA00733"/>
<dbReference type="Proteomes" id="UP000192578">
    <property type="component" value="Unassembled WGS sequence"/>
</dbReference>
<evidence type="ECO:0000313" key="10">
    <source>
        <dbReference type="Proteomes" id="UP000192578"/>
    </source>
</evidence>
<dbReference type="PROSITE" id="PS00687">
    <property type="entry name" value="ALDEHYDE_DEHYDR_GLU"/>
    <property type="match status" value="1"/>
</dbReference>
<evidence type="ECO:0000256" key="4">
    <source>
        <dbReference type="ARBA" id="ARBA00023002"/>
    </source>
</evidence>
<dbReference type="AlphaFoldDB" id="A0A1W0WIE4"/>
<evidence type="ECO:0000256" key="5">
    <source>
        <dbReference type="PROSITE-ProRule" id="PRU10007"/>
    </source>
</evidence>
<dbReference type="FunFam" id="3.40.605.10:FF:000005">
    <property type="entry name" value="Succinate-semialdehyde dehydrogenase I"/>
    <property type="match status" value="1"/>
</dbReference>
<dbReference type="FunFam" id="3.40.309.10:FF:000004">
    <property type="entry name" value="Succinate-semialdehyde dehydrogenase I"/>
    <property type="match status" value="1"/>
</dbReference>